<accession>A0ACC1C0X6</accession>
<reference evidence="2" key="1">
    <citation type="journal article" date="2023" name="G3 (Bethesda)">
        <title>Genome assembly and association tests identify interacting loci associated with vigor, precocity, and sex in interspecific pistachio rootstocks.</title>
        <authorList>
            <person name="Palmer W."/>
            <person name="Jacygrad E."/>
            <person name="Sagayaradj S."/>
            <person name="Cavanaugh K."/>
            <person name="Han R."/>
            <person name="Bertier L."/>
            <person name="Beede B."/>
            <person name="Kafkas S."/>
            <person name="Golino D."/>
            <person name="Preece J."/>
            <person name="Michelmore R."/>
        </authorList>
    </citation>
    <scope>NUCLEOTIDE SEQUENCE [LARGE SCALE GENOMIC DNA]</scope>
</reference>
<name>A0ACC1C0X6_9ROSI</name>
<evidence type="ECO:0000313" key="2">
    <source>
        <dbReference type="Proteomes" id="UP001164250"/>
    </source>
</evidence>
<sequence length="24" mass="3305">MWMHYFQYLRRILLFWSTLMRKHF</sequence>
<proteinExistence type="predicted"/>
<dbReference type="EMBL" id="CM047898">
    <property type="protein sequence ID" value="KAJ0105734.1"/>
    <property type="molecule type" value="Genomic_DNA"/>
</dbReference>
<keyword evidence="2" id="KW-1185">Reference proteome</keyword>
<evidence type="ECO:0000313" key="1">
    <source>
        <dbReference type="EMBL" id="KAJ0105734.1"/>
    </source>
</evidence>
<organism evidence="1 2">
    <name type="scientific">Pistacia atlantica</name>
    <dbReference type="NCBI Taxonomy" id="434234"/>
    <lineage>
        <taxon>Eukaryota</taxon>
        <taxon>Viridiplantae</taxon>
        <taxon>Streptophyta</taxon>
        <taxon>Embryophyta</taxon>
        <taxon>Tracheophyta</taxon>
        <taxon>Spermatophyta</taxon>
        <taxon>Magnoliopsida</taxon>
        <taxon>eudicotyledons</taxon>
        <taxon>Gunneridae</taxon>
        <taxon>Pentapetalae</taxon>
        <taxon>rosids</taxon>
        <taxon>malvids</taxon>
        <taxon>Sapindales</taxon>
        <taxon>Anacardiaceae</taxon>
        <taxon>Pistacia</taxon>
    </lineage>
</organism>
<dbReference type="Proteomes" id="UP001164250">
    <property type="component" value="Chromosome 2"/>
</dbReference>
<protein>
    <submittedName>
        <fullName evidence="1">Uncharacterized protein</fullName>
    </submittedName>
</protein>
<gene>
    <name evidence="1" type="ORF">Patl1_19419</name>
</gene>
<comment type="caution">
    <text evidence="1">The sequence shown here is derived from an EMBL/GenBank/DDBJ whole genome shotgun (WGS) entry which is preliminary data.</text>
</comment>